<proteinExistence type="inferred from homology"/>
<evidence type="ECO:0000313" key="5">
    <source>
        <dbReference type="Proteomes" id="UP001589865"/>
    </source>
</evidence>
<comment type="similarity">
    <text evidence="1">Belongs to the virb1 family.</text>
</comment>
<name>A0ABV6JUN5_9PROT</name>
<evidence type="ECO:0000256" key="1">
    <source>
        <dbReference type="ARBA" id="ARBA00009387"/>
    </source>
</evidence>
<reference evidence="4 5" key="1">
    <citation type="submission" date="2024-09" db="EMBL/GenBank/DDBJ databases">
        <authorList>
            <person name="Sun Q."/>
            <person name="Mori K."/>
        </authorList>
    </citation>
    <scope>NUCLEOTIDE SEQUENCE [LARGE SCALE GENOMIC DNA]</scope>
    <source>
        <strain evidence="4 5">TBRC 5777</strain>
    </source>
</reference>
<sequence>MRRLCTGAALAGVIAVSGSGVAQARGNTAPAGDNPRAACLAAARMAEAESNLPQGLLVAVALAESGLHAYALNIGGRSYFPEDSDTAHRLLAGSKPQQSVMAGCVQINARVHARNSDWPLDPIQATRWAARHLREKFNQTGDWGDAIRRWNGGAARTANNLVCRIQAKLEVTNPGSRILSDESCGGGFARDRRNGAALLEIAEAPDR</sequence>
<dbReference type="Pfam" id="PF01464">
    <property type="entry name" value="SLT"/>
    <property type="match status" value="1"/>
</dbReference>
<evidence type="ECO:0000256" key="2">
    <source>
        <dbReference type="SAM" id="SignalP"/>
    </source>
</evidence>
<dbReference type="InterPro" id="IPR023346">
    <property type="entry name" value="Lysozyme-like_dom_sf"/>
</dbReference>
<dbReference type="SUPFAM" id="SSF53955">
    <property type="entry name" value="Lysozyme-like"/>
    <property type="match status" value="1"/>
</dbReference>
<dbReference type="Proteomes" id="UP001589865">
    <property type="component" value="Unassembled WGS sequence"/>
</dbReference>
<keyword evidence="2" id="KW-0732">Signal</keyword>
<feature type="signal peptide" evidence="2">
    <location>
        <begin position="1"/>
        <end position="24"/>
    </location>
</feature>
<evidence type="ECO:0000313" key="4">
    <source>
        <dbReference type="EMBL" id="MFC0409175.1"/>
    </source>
</evidence>
<feature type="domain" description="Transglycosylase SLT" evidence="3">
    <location>
        <begin position="43"/>
        <end position="160"/>
    </location>
</feature>
<dbReference type="InterPro" id="IPR008258">
    <property type="entry name" value="Transglycosylase_SLT_dom_1"/>
</dbReference>
<keyword evidence="5" id="KW-1185">Reference proteome</keyword>
<gene>
    <name evidence="4" type="ORF">ACFFGY_13030</name>
</gene>
<evidence type="ECO:0000259" key="3">
    <source>
        <dbReference type="Pfam" id="PF01464"/>
    </source>
</evidence>
<organism evidence="4 5">
    <name type="scientific">Roseomonas elaeocarpi</name>
    <dbReference type="NCBI Taxonomy" id="907779"/>
    <lineage>
        <taxon>Bacteria</taxon>
        <taxon>Pseudomonadati</taxon>
        <taxon>Pseudomonadota</taxon>
        <taxon>Alphaproteobacteria</taxon>
        <taxon>Acetobacterales</taxon>
        <taxon>Roseomonadaceae</taxon>
        <taxon>Roseomonas</taxon>
    </lineage>
</organism>
<dbReference type="RefSeq" id="WP_377044922.1">
    <property type="nucleotide sequence ID" value="NZ_JBHLUN010000008.1"/>
</dbReference>
<feature type="chain" id="PRO_5046515896" evidence="2">
    <location>
        <begin position="25"/>
        <end position="207"/>
    </location>
</feature>
<comment type="caution">
    <text evidence="4">The sequence shown here is derived from an EMBL/GenBank/DDBJ whole genome shotgun (WGS) entry which is preliminary data.</text>
</comment>
<dbReference type="Gene3D" id="1.10.530.10">
    <property type="match status" value="1"/>
</dbReference>
<protein>
    <submittedName>
        <fullName evidence="4">Transglycosylase SLT domain-containing protein</fullName>
    </submittedName>
</protein>
<dbReference type="EMBL" id="JBHLUN010000008">
    <property type="protein sequence ID" value="MFC0409175.1"/>
    <property type="molecule type" value="Genomic_DNA"/>
</dbReference>
<accession>A0ABV6JUN5</accession>